<name>A0ACC2ZXF5_9EURO</name>
<proteinExistence type="predicted"/>
<gene>
    <name evidence="1" type="ORF">H2198_008489</name>
</gene>
<comment type="caution">
    <text evidence="1">The sequence shown here is derived from an EMBL/GenBank/DDBJ whole genome shotgun (WGS) entry which is preliminary data.</text>
</comment>
<dbReference type="EMBL" id="JAPDRQ010000208">
    <property type="protein sequence ID" value="KAJ9652249.1"/>
    <property type="molecule type" value="Genomic_DNA"/>
</dbReference>
<accession>A0ACC2ZXF5</accession>
<dbReference type="Proteomes" id="UP001172386">
    <property type="component" value="Unassembled WGS sequence"/>
</dbReference>
<reference evidence="1" key="1">
    <citation type="submission" date="2022-10" db="EMBL/GenBank/DDBJ databases">
        <title>Culturing micro-colonial fungi from biological soil crusts in the Mojave desert and describing Neophaeococcomyces mojavensis, and introducing the new genera and species Taxawa tesnikishii.</title>
        <authorList>
            <person name="Kurbessoian T."/>
            <person name="Stajich J.E."/>
        </authorList>
    </citation>
    <scope>NUCLEOTIDE SEQUENCE</scope>
    <source>
        <strain evidence="1">JES_112</strain>
    </source>
</reference>
<protein>
    <submittedName>
        <fullName evidence="1">Uncharacterized protein</fullName>
    </submittedName>
</protein>
<evidence type="ECO:0000313" key="1">
    <source>
        <dbReference type="EMBL" id="KAJ9652249.1"/>
    </source>
</evidence>
<sequence length="128" mass="14184">MAVSGPHKEDVQAYRAENLPPPPPPAGQSQSQPEPKETFLLLLFASAQSYCDNKESLTFSAPMTLRQLFEELERRYSGIGEKVLKSSQFSVNLDYVHCTWKGTMQGDDEELVLKARDEVGIIPPVSSG</sequence>
<keyword evidence="2" id="KW-1185">Reference proteome</keyword>
<evidence type="ECO:0000313" key="2">
    <source>
        <dbReference type="Proteomes" id="UP001172386"/>
    </source>
</evidence>
<organism evidence="1 2">
    <name type="scientific">Neophaeococcomyces mojaviensis</name>
    <dbReference type="NCBI Taxonomy" id="3383035"/>
    <lineage>
        <taxon>Eukaryota</taxon>
        <taxon>Fungi</taxon>
        <taxon>Dikarya</taxon>
        <taxon>Ascomycota</taxon>
        <taxon>Pezizomycotina</taxon>
        <taxon>Eurotiomycetes</taxon>
        <taxon>Chaetothyriomycetidae</taxon>
        <taxon>Chaetothyriales</taxon>
        <taxon>Chaetothyriales incertae sedis</taxon>
        <taxon>Neophaeococcomyces</taxon>
    </lineage>
</organism>